<gene>
    <name evidence="1" type="ORF">BSTOLATCC_MIC15629</name>
</gene>
<organism evidence="1 2">
    <name type="scientific">Blepharisma stoltei</name>
    <dbReference type="NCBI Taxonomy" id="1481888"/>
    <lineage>
        <taxon>Eukaryota</taxon>
        <taxon>Sar</taxon>
        <taxon>Alveolata</taxon>
        <taxon>Ciliophora</taxon>
        <taxon>Postciliodesmatophora</taxon>
        <taxon>Heterotrichea</taxon>
        <taxon>Heterotrichida</taxon>
        <taxon>Blepharismidae</taxon>
        <taxon>Blepharisma</taxon>
    </lineage>
</organism>
<accession>A0AAU9IN30</accession>
<evidence type="ECO:0000313" key="2">
    <source>
        <dbReference type="Proteomes" id="UP001162131"/>
    </source>
</evidence>
<proteinExistence type="predicted"/>
<sequence length="87" mass="10438">MFNYSSWEIGYEAWKSFPSRVRECFLANPNNFQRDTYVESWLSSFHFFPSENQKSIFKFSIKGNPADMQHGDKTFWIPDSHPRIHLQ</sequence>
<dbReference type="Proteomes" id="UP001162131">
    <property type="component" value="Unassembled WGS sequence"/>
</dbReference>
<dbReference type="EMBL" id="CAJZBQ010000015">
    <property type="protein sequence ID" value="CAG9316190.1"/>
    <property type="molecule type" value="Genomic_DNA"/>
</dbReference>
<evidence type="ECO:0000313" key="1">
    <source>
        <dbReference type="EMBL" id="CAG9316190.1"/>
    </source>
</evidence>
<keyword evidence="2" id="KW-1185">Reference proteome</keyword>
<comment type="caution">
    <text evidence="1">The sequence shown here is derived from an EMBL/GenBank/DDBJ whole genome shotgun (WGS) entry which is preliminary data.</text>
</comment>
<name>A0AAU9IN30_9CILI</name>
<reference evidence="1" key="1">
    <citation type="submission" date="2021-09" db="EMBL/GenBank/DDBJ databases">
        <authorList>
            <consortium name="AG Swart"/>
            <person name="Singh M."/>
            <person name="Singh A."/>
            <person name="Seah K."/>
            <person name="Emmerich C."/>
        </authorList>
    </citation>
    <scope>NUCLEOTIDE SEQUENCE</scope>
    <source>
        <strain evidence="1">ATCC30299</strain>
    </source>
</reference>
<protein>
    <submittedName>
        <fullName evidence="1">Uncharacterized protein</fullName>
    </submittedName>
</protein>
<dbReference type="AlphaFoldDB" id="A0AAU9IN30"/>